<dbReference type="PROSITE" id="PS50181">
    <property type="entry name" value="FBOX"/>
    <property type="match status" value="1"/>
</dbReference>
<dbReference type="AlphaFoldDB" id="A0A8H5JZZ8"/>
<organism evidence="3 4">
    <name type="scientific">Fusarium napiforme</name>
    <dbReference type="NCBI Taxonomy" id="42672"/>
    <lineage>
        <taxon>Eukaryota</taxon>
        <taxon>Fungi</taxon>
        <taxon>Dikarya</taxon>
        <taxon>Ascomycota</taxon>
        <taxon>Pezizomycotina</taxon>
        <taxon>Sordariomycetes</taxon>
        <taxon>Hypocreomycetidae</taxon>
        <taxon>Hypocreales</taxon>
        <taxon>Nectriaceae</taxon>
        <taxon>Fusarium</taxon>
        <taxon>Fusarium fujikuroi species complex</taxon>
    </lineage>
</organism>
<proteinExistence type="predicted"/>
<comment type="caution">
    <text evidence="3">The sequence shown here is derived from an EMBL/GenBank/DDBJ whole genome shotgun (WGS) entry which is preliminary data.</text>
</comment>
<gene>
    <name evidence="3" type="ORF">FNAPI_2447</name>
</gene>
<reference evidence="3 4" key="1">
    <citation type="submission" date="2020-05" db="EMBL/GenBank/DDBJ databases">
        <title>Identification and distribution of gene clusters putatively required for synthesis of sphingolipid metabolism inhibitors in phylogenetically diverse species of the filamentous fungus Fusarium.</title>
        <authorList>
            <person name="Kim H.-S."/>
            <person name="Busman M."/>
            <person name="Brown D.W."/>
            <person name="Divon H."/>
            <person name="Uhlig S."/>
            <person name="Proctor R.H."/>
        </authorList>
    </citation>
    <scope>NUCLEOTIDE SEQUENCE [LARGE SCALE GENOMIC DNA]</scope>
    <source>
        <strain evidence="3 4">NRRL 25196</strain>
    </source>
</reference>
<feature type="region of interest" description="Disordered" evidence="1">
    <location>
        <begin position="1"/>
        <end position="24"/>
    </location>
</feature>
<feature type="domain" description="F-box" evidence="2">
    <location>
        <begin position="21"/>
        <end position="69"/>
    </location>
</feature>
<dbReference type="EMBL" id="JAAOAO010000082">
    <property type="protein sequence ID" value="KAF5563837.1"/>
    <property type="molecule type" value="Genomic_DNA"/>
</dbReference>
<evidence type="ECO:0000259" key="2">
    <source>
        <dbReference type="PROSITE" id="PS50181"/>
    </source>
</evidence>
<dbReference type="Proteomes" id="UP000574317">
    <property type="component" value="Unassembled WGS sequence"/>
</dbReference>
<evidence type="ECO:0000256" key="1">
    <source>
        <dbReference type="SAM" id="MobiDB-lite"/>
    </source>
</evidence>
<evidence type="ECO:0000313" key="3">
    <source>
        <dbReference type="EMBL" id="KAF5563837.1"/>
    </source>
</evidence>
<protein>
    <recommendedName>
        <fullName evidence="2">F-box domain-containing protein</fullName>
    </recommendedName>
</protein>
<dbReference type="InterPro" id="IPR001810">
    <property type="entry name" value="F-box_dom"/>
</dbReference>
<accession>A0A8H5JZZ8</accession>
<keyword evidence="4" id="KW-1185">Reference proteome</keyword>
<name>A0A8H5JZZ8_9HYPO</name>
<evidence type="ECO:0000313" key="4">
    <source>
        <dbReference type="Proteomes" id="UP000574317"/>
    </source>
</evidence>
<sequence>MSTHSLNLYEPPSEASPDTLPPSLKTLPPELKEQIARFVDPIGLFSLRFIDREFRNFIQLQKQQHIERLLVLECRVTNGGPPLPFFYILYDRPVWSGDAHLATRSRWACAGCVQLLPYHHFQNKFLAEVIWRKPRPGSPAANIITSWEPVPASVATPTPLPADGGRSIQDAWGFLDEGFWGLLLDQEVSDARGTSRHHRKCNECLFRDGFFNSTTIASNHDMFGTERFPIISIEDRFIRSSVDRYFPGILDNMQQGRPPVLSFREGIRATLWMARCPRCAKWQELRAFRFGGNGSVPRG</sequence>